<evidence type="ECO:0000313" key="2">
    <source>
        <dbReference type="Proteomes" id="UP000202176"/>
    </source>
</evidence>
<dbReference type="KEGG" id="vg:18266320"/>
<name>W5S5B4_9VIRU</name>
<keyword evidence="2" id="KW-1185">Reference proteome</keyword>
<dbReference type="RefSeq" id="YP_009001194.1">
    <property type="nucleotide sequence ID" value="NC_023423.1"/>
</dbReference>
<reference evidence="1 2" key="1">
    <citation type="journal article" date="2014" name="Proc. Natl. Acad. Sci. U.S.A.">
        <title>Thirty-thousand-year-old distant relative of giant icosahedral DNA viruses with a pandoravirus morphology.</title>
        <authorList>
            <person name="Legendre M."/>
            <person name="Bartoli J."/>
            <person name="Shmakova L."/>
            <person name="Jeudy S."/>
            <person name="Labadie K."/>
            <person name="Adrait A."/>
            <person name="Lescot M."/>
            <person name="Poirot O."/>
            <person name="Bertaux L."/>
            <person name="Bruley C."/>
            <person name="Coute Y."/>
            <person name="Rivkina E."/>
            <person name="Abergel C."/>
            <person name="Claverie J.M."/>
        </authorList>
    </citation>
    <scope>NUCLEOTIDE SEQUENCE [LARGE SCALE GENOMIC DNA]</scope>
    <source>
        <strain evidence="1">P1084-T</strain>
    </source>
</reference>
<gene>
    <name evidence="1" type="ORF">pv_292</name>
</gene>
<protein>
    <submittedName>
        <fullName evidence="1">Uncharacterized protein</fullName>
    </submittedName>
</protein>
<dbReference type="GeneID" id="18266320"/>
<accession>W5S5B4</accession>
<evidence type="ECO:0000313" key="1">
    <source>
        <dbReference type="EMBL" id="AHH01859.1"/>
    </source>
</evidence>
<proteinExistence type="predicted"/>
<organism evidence="1 2">
    <name type="scientific">Pithovirus sibericum</name>
    <dbReference type="NCBI Taxonomy" id="1450746"/>
    <lineage>
        <taxon>Viruses</taxon>
        <taxon>Pithoviruses</taxon>
        <taxon>Orthopithovirinae</taxon>
        <taxon>Alphapithovirus</taxon>
        <taxon>Alphapithovirus sibericum</taxon>
    </lineage>
</organism>
<dbReference type="Proteomes" id="UP000202176">
    <property type="component" value="Segment"/>
</dbReference>
<sequence>MSFQPKTLLESSLLKFPFEQLVEIQSEVNIPELTWEFWSEIALRDYQVPVAYFDLSRERNLSGYERYLEIASKFELLPQHALSKKGDQVYGLYEAFAGLMEAVNRNDLQFVDFFFSRLKERPREILKEKIQRGDLVPIENRYHNLGYQRLVFLLFGQEGLDRIFPDVVETNIELGQVEAFSSLFNSDKKFDALSQMISMGNPQALLQVEEQVDSLPTSKKEAILDYVASSGDQVFLERYLWKVYGVEYATKIISVLRSLPNVFNPEDKPEDWEDGGKYHFNGRSISSTNSRGFLRSSNPVFVDLLTVAFGFNISEFTNIDSGWDDEYIIEEIEFALGQKAQSHLNPVGLYQVCQRIHFEVFNSGFGREIQVFNDIDLLIRIYNNLSEVSKDMFVNQILFPTYIQGIYIARQQNIRIYDYFIPLHPQLLLGTQCQEFLRRYSELLPFTCNKILALKKKTNPEYRGRGTQVE</sequence>
<dbReference type="OrthoDB" id="40442at10239"/>
<dbReference type="EMBL" id="KF740664">
    <property type="protein sequence ID" value="AHH01859.1"/>
    <property type="molecule type" value="Genomic_DNA"/>
</dbReference>